<evidence type="ECO:0000256" key="2">
    <source>
        <dbReference type="ARBA" id="ARBA00010705"/>
    </source>
</evidence>
<dbReference type="STRING" id="27342.A0A0H2S2E6"/>
<evidence type="ECO:0000256" key="5">
    <source>
        <dbReference type="ARBA" id="ARBA00022737"/>
    </source>
</evidence>
<dbReference type="PANTHER" id="PTHR13344:SF0">
    <property type="entry name" value="NADH DEHYDROGENASE [UBIQUINONE] 1 ALPHA SUBCOMPLEX SUBUNIT 8"/>
    <property type="match status" value="1"/>
</dbReference>
<keyword evidence="8" id="KW-1015">Disulfide bond</keyword>
<evidence type="ECO:0000256" key="1">
    <source>
        <dbReference type="ARBA" id="ARBA00003195"/>
    </source>
</evidence>
<keyword evidence="12" id="KW-1185">Reference proteome</keyword>
<dbReference type="Proteomes" id="UP000053477">
    <property type="component" value="Unassembled WGS sequence"/>
</dbReference>
<evidence type="ECO:0000256" key="6">
    <source>
        <dbReference type="ARBA" id="ARBA00022982"/>
    </source>
</evidence>
<evidence type="ECO:0000256" key="7">
    <source>
        <dbReference type="ARBA" id="ARBA00023128"/>
    </source>
</evidence>
<evidence type="ECO:0000256" key="10">
    <source>
        <dbReference type="SAM" id="MobiDB-lite"/>
    </source>
</evidence>
<keyword evidence="3 9" id="KW-0813">Transport</keyword>
<sequence length="177" mass="20043">MASPYQDPGLSEKPYYDPTPMPESVPHVQELGTTSAPLKSAAFFIGDACKDYNEDFMLCKAESRNPEHCLKEGRRITRCAADVINKMNESCLKEFTAHWSCLEKNNQVRPRISTSSPTSLHPSLLFTQEYYACRKAERKLNTCVFQKLGWTKTIPGSPEGKTPIHLVENPIYKTIQK</sequence>
<keyword evidence="6 9" id="KW-0249">Electron transport</keyword>
<evidence type="ECO:0000256" key="8">
    <source>
        <dbReference type="ARBA" id="ARBA00023157"/>
    </source>
</evidence>
<dbReference type="GO" id="GO:0006120">
    <property type="term" value="P:mitochondrial electron transport, NADH to ubiquinone"/>
    <property type="evidence" value="ECO:0007669"/>
    <property type="project" value="InterPro"/>
</dbReference>
<keyword evidence="4 9" id="KW-0679">Respiratory chain</keyword>
<dbReference type="AlphaFoldDB" id="A0A0H2S2E6"/>
<dbReference type="PIRSF" id="PIRSF017016">
    <property type="entry name" value="NDUA8"/>
    <property type="match status" value="1"/>
</dbReference>
<dbReference type="InParanoid" id="A0A0H2S2E6"/>
<feature type="region of interest" description="Disordered" evidence="10">
    <location>
        <begin position="1"/>
        <end position="27"/>
    </location>
</feature>
<name>A0A0H2S2E6_9AGAM</name>
<evidence type="ECO:0000256" key="4">
    <source>
        <dbReference type="ARBA" id="ARBA00022660"/>
    </source>
</evidence>
<evidence type="ECO:0000256" key="3">
    <source>
        <dbReference type="ARBA" id="ARBA00022448"/>
    </source>
</evidence>
<dbReference type="GO" id="GO:0005743">
    <property type="term" value="C:mitochondrial inner membrane"/>
    <property type="evidence" value="ECO:0007669"/>
    <property type="project" value="UniProtKB-SubCell"/>
</dbReference>
<dbReference type="OrthoDB" id="276296at2759"/>
<protein>
    <recommendedName>
        <fullName evidence="9">NADH-ubiquinone oxidoreductase</fullName>
    </recommendedName>
</protein>
<comment type="subcellular location">
    <subcellularLocation>
        <location evidence="9">Mitochondrion inner membrane</location>
    </subcellularLocation>
</comment>
<proteinExistence type="inferred from homology"/>
<organism evidence="11 12">
    <name type="scientific">Schizopora paradoxa</name>
    <dbReference type="NCBI Taxonomy" id="27342"/>
    <lineage>
        <taxon>Eukaryota</taxon>
        <taxon>Fungi</taxon>
        <taxon>Dikarya</taxon>
        <taxon>Basidiomycota</taxon>
        <taxon>Agaricomycotina</taxon>
        <taxon>Agaricomycetes</taxon>
        <taxon>Hymenochaetales</taxon>
        <taxon>Schizoporaceae</taxon>
        <taxon>Schizopora</taxon>
    </lineage>
</organism>
<comment type="similarity">
    <text evidence="2 9">Belongs to the complex I NDUFA8 subunit family.</text>
</comment>
<dbReference type="PANTHER" id="PTHR13344">
    <property type="entry name" value="NADH-UBIQUINONE OXIDOREDUCTASE"/>
    <property type="match status" value="1"/>
</dbReference>
<gene>
    <name evidence="11" type="ORF">SCHPADRAFT_870563</name>
</gene>
<accession>A0A0H2S2E6</accession>
<evidence type="ECO:0000313" key="12">
    <source>
        <dbReference type="Proteomes" id="UP000053477"/>
    </source>
</evidence>
<comment type="function">
    <text evidence="1 9">Accessory subunit of the mitochondrial membrane respiratory chain NADH dehydrogenase (Complex I), that is believed not to be involved in catalysis. Complex I functions in the transfer of electrons from NADH to the respiratory chain. The immediate electron acceptor for the enzyme is believed to be ubiquinone.</text>
</comment>
<dbReference type="PROSITE" id="PS51808">
    <property type="entry name" value="CHCH"/>
    <property type="match status" value="1"/>
</dbReference>
<keyword evidence="7 9" id="KW-0496">Mitochondrion</keyword>
<dbReference type="InterPro" id="IPR016680">
    <property type="entry name" value="NDUFA8"/>
</dbReference>
<reference evidence="11 12" key="1">
    <citation type="submission" date="2015-04" db="EMBL/GenBank/DDBJ databases">
        <title>Complete genome sequence of Schizopora paradoxa KUC8140, a cosmopolitan wood degrader in East Asia.</title>
        <authorList>
            <consortium name="DOE Joint Genome Institute"/>
            <person name="Min B."/>
            <person name="Park H."/>
            <person name="Jang Y."/>
            <person name="Kim J.-J."/>
            <person name="Kim K.H."/>
            <person name="Pangilinan J."/>
            <person name="Lipzen A."/>
            <person name="Riley R."/>
            <person name="Grigoriev I.V."/>
            <person name="Spatafora J.W."/>
            <person name="Choi I.-G."/>
        </authorList>
    </citation>
    <scope>NUCLEOTIDE SEQUENCE [LARGE SCALE GENOMIC DNA]</scope>
    <source>
        <strain evidence="11 12">KUC8140</strain>
    </source>
</reference>
<dbReference type="EMBL" id="KQ085923">
    <property type="protein sequence ID" value="KLO15928.1"/>
    <property type="molecule type" value="Genomic_DNA"/>
</dbReference>
<evidence type="ECO:0000256" key="9">
    <source>
        <dbReference type="PIRNR" id="PIRNR017016"/>
    </source>
</evidence>
<keyword evidence="9" id="KW-0999">Mitochondrion inner membrane</keyword>
<keyword evidence="9" id="KW-0472">Membrane</keyword>
<keyword evidence="5" id="KW-0677">Repeat</keyword>
<evidence type="ECO:0000313" key="11">
    <source>
        <dbReference type="EMBL" id="KLO15928.1"/>
    </source>
</evidence>